<dbReference type="PANTHER" id="PTHR31147:SF66">
    <property type="entry name" value="OS05G0315700 PROTEIN"/>
    <property type="match status" value="1"/>
</dbReference>
<dbReference type="Gene3D" id="3.30.559.10">
    <property type="entry name" value="Chloramphenicol acetyltransferase-like domain"/>
    <property type="match status" value="2"/>
</dbReference>
<dbReference type="InterPro" id="IPR050898">
    <property type="entry name" value="Plant_acyltransferase"/>
</dbReference>
<gene>
    <name evidence="3" type="ORF">D5086_0000029920</name>
</gene>
<dbReference type="PANTHER" id="PTHR31147">
    <property type="entry name" value="ACYL TRANSFERASE 4"/>
    <property type="match status" value="1"/>
</dbReference>
<evidence type="ECO:0000256" key="1">
    <source>
        <dbReference type="ARBA" id="ARBA00009861"/>
    </source>
</evidence>
<keyword evidence="2" id="KW-0808">Transferase</keyword>
<accession>A0A4V6ABS0</accession>
<evidence type="ECO:0000256" key="2">
    <source>
        <dbReference type="ARBA" id="ARBA00022679"/>
    </source>
</evidence>
<dbReference type="GO" id="GO:0016740">
    <property type="term" value="F:transferase activity"/>
    <property type="evidence" value="ECO:0007669"/>
    <property type="project" value="UniProtKB-KW"/>
</dbReference>
<comment type="similarity">
    <text evidence="1">Belongs to the plant acyltransferase family.</text>
</comment>
<dbReference type="InterPro" id="IPR023213">
    <property type="entry name" value="CAT-like_dom_sf"/>
</dbReference>
<reference evidence="3" key="1">
    <citation type="submission" date="2018-10" db="EMBL/GenBank/DDBJ databases">
        <title>Population genomic analysis revealed the cold adaptation of white poplar.</title>
        <authorList>
            <person name="Liu Y.-J."/>
        </authorList>
    </citation>
    <scope>NUCLEOTIDE SEQUENCE [LARGE SCALE GENOMIC DNA]</scope>
    <source>
        <strain evidence="3">PAL-ZL1</strain>
    </source>
</reference>
<dbReference type="EMBL" id="RCHU01000077">
    <property type="protein sequence ID" value="TKS15746.1"/>
    <property type="molecule type" value="Genomic_DNA"/>
</dbReference>
<sequence>MASTPASSLLNFAVRRCKPQIIVPAKPTLHDLKELSDIDDQEGLRFQVPFIFFYRSHPSMEDKDPVNIIREAIGKALVFYYPFAGRLMEGLNRKLVVNCSGEGILFIEADADVSMDQLADTIQPPCPYIDELLHDVPGSSDILGCPLLLIQVTRLTCGGFVFAIRLCHPMSDSFGLANFLNAVGEFARGGASAPSLLPVWQREILNARNPPRVTCVHHEYDVDSNNISFMTLHQDNNMVHRSFFFGPKELKSIRKHIPLHHQKCSNFEALVSCLWRSRTIALQLDPNEVVRLSCTSSIRGKPGKLQLPLGYYGNAFALPTAVSRAGLLCQSALGYAVGLVTRQKTQMNEEYIKSVADLMVLKGRPHFTSIWNFLIADVTRAGLGDVDFGWGKPIYGGPTGAIPYIISIFGRFKNSGGEDGIVVPVWLPQPVMGRFEQELSKMTQKPNDDLNGVENTKIFSSML</sequence>
<dbReference type="Pfam" id="PF02458">
    <property type="entry name" value="Transferase"/>
    <property type="match status" value="1"/>
</dbReference>
<comment type="caution">
    <text evidence="3">The sequence shown here is derived from an EMBL/GenBank/DDBJ whole genome shotgun (WGS) entry which is preliminary data.</text>
</comment>
<organism evidence="3">
    <name type="scientific">Populus alba</name>
    <name type="common">White poplar</name>
    <dbReference type="NCBI Taxonomy" id="43335"/>
    <lineage>
        <taxon>Eukaryota</taxon>
        <taxon>Viridiplantae</taxon>
        <taxon>Streptophyta</taxon>
        <taxon>Embryophyta</taxon>
        <taxon>Tracheophyta</taxon>
        <taxon>Spermatophyta</taxon>
        <taxon>Magnoliopsida</taxon>
        <taxon>eudicotyledons</taxon>
        <taxon>Gunneridae</taxon>
        <taxon>Pentapetalae</taxon>
        <taxon>rosids</taxon>
        <taxon>fabids</taxon>
        <taxon>Malpighiales</taxon>
        <taxon>Salicaceae</taxon>
        <taxon>Saliceae</taxon>
        <taxon>Populus</taxon>
    </lineage>
</organism>
<dbReference type="STRING" id="43335.A0A4V6ABS0"/>
<evidence type="ECO:0000313" key="3">
    <source>
        <dbReference type="EMBL" id="TKS15746.1"/>
    </source>
</evidence>
<name>A0A4V6ABS0_POPAL</name>
<dbReference type="AlphaFoldDB" id="A0A4V6ABS0"/>
<proteinExistence type="inferred from homology"/>
<evidence type="ECO:0008006" key="4">
    <source>
        <dbReference type="Google" id="ProtNLM"/>
    </source>
</evidence>
<protein>
    <recommendedName>
        <fullName evidence="4">Transferase family protein</fullName>
    </recommendedName>
</protein>